<feature type="compositionally biased region" description="Basic and acidic residues" evidence="1">
    <location>
        <begin position="341"/>
        <end position="391"/>
    </location>
</feature>
<reference evidence="3" key="1">
    <citation type="submission" date="2022-08" db="EMBL/GenBank/DDBJ databases">
        <title>Novel sulphate-reducing endosymbionts in the free-living metamonad Anaeramoeba.</title>
        <authorList>
            <person name="Jerlstrom-Hultqvist J."/>
            <person name="Cepicka I."/>
            <person name="Gallot-Lavallee L."/>
            <person name="Salas-Leiva D."/>
            <person name="Curtis B.A."/>
            <person name="Zahonova K."/>
            <person name="Pipaliya S."/>
            <person name="Dacks J."/>
            <person name="Roger A.J."/>
        </authorList>
    </citation>
    <scope>NUCLEOTIDE SEQUENCE</scope>
    <source>
        <strain evidence="3">Busselton2</strain>
    </source>
</reference>
<dbReference type="SMART" id="SM00225">
    <property type="entry name" value="BTB"/>
    <property type="match status" value="1"/>
</dbReference>
<dbReference type="PROSITE" id="PS50097">
    <property type="entry name" value="BTB"/>
    <property type="match status" value="1"/>
</dbReference>
<proteinExistence type="predicted"/>
<dbReference type="Pfam" id="PF00651">
    <property type="entry name" value="BTB"/>
    <property type="match status" value="1"/>
</dbReference>
<organism evidence="3 4">
    <name type="scientific">Anaeramoeba flamelloides</name>
    <dbReference type="NCBI Taxonomy" id="1746091"/>
    <lineage>
        <taxon>Eukaryota</taxon>
        <taxon>Metamonada</taxon>
        <taxon>Anaeramoebidae</taxon>
        <taxon>Anaeramoeba</taxon>
    </lineage>
</organism>
<accession>A0AAV7Z2Y7</accession>
<dbReference type="SUPFAM" id="SSF54695">
    <property type="entry name" value="POZ domain"/>
    <property type="match status" value="1"/>
</dbReference>
<feature type="region of interest" description="Disordered" evidence="1">
    <location>
        <begin position="250"/>
        <end position="396"/>
    </location>
</feature>
<dbReference type="Gene3D" id="3.30.710.10">
    <property type="entry name" value="Potassium Channel Kv1.1, Chain A"/>
    <property type="match status" value="1"/>
</dbReference>
<dbReference type="InterPro" id="IPR051481">
    <property type="entry name" value="BTB-POZ/Galectin-3-binding"/>
</dbReference>
<gene>
    <name evidence="3" type="ORF">M0812_19674</name>
</gene>
<dbReference type="InterPro" id="IPR029062">
    <property type="entry name" value="Class_I_gatase-like"/>
</dbReference>
<evidence type="ECO:0000256" key="1">
    <source>
        <dbReference type="SAM" id="MobiDB-lite"/>
    </source>
</evidence>
<dbReference type="InterPro" id="IPR011333">
    <property type="entry name" value="SKP1/BTB/POZ_sf"/>
</dbReference>
<comment type="caution">
    <text evidence="3">The sequence shown here is derived from an EMBL/GenBank/DDBJ whole genome shotgun (WGS) entry which is preliminary data.</text>
</comment>
<dbReference type="EMBL" id="JANTQA010000040">
    <property type="protein sequence ID" value="KAJ3435486.1"/>
    <property type="molecule type" value="Genomic_DNA"/>
</dbReference>
<dbReference type="AlphaFoldDB" id="A0AAV7Z2Y7"/>
<feature type="domain" description="BTB" evidence="2">
    <location>
        <begin position="20"/>
        <end position="93"/>
    </location>
</feature>
<name>A0AAV7Z2Y7_9EUKA</name>
<dbReference type="Gene3D" id="3.40.50.880">
    <property type="match status" value="1"/>
</dbReference>
<dbReference type="SUPFAM" id="SSF52317">
    <property type="entry name" value="Class I glutamine amidotransferase-like"/>
    <property type="match status" value="1"/>
</dbReference>
<dbReference type="PANTHER" id="PTHR24410">
    <property type="entry name" value="HL07962P-RELATED"/>
    <property type="match status" value="1"/>
</dbReference>
<feature type="compositionally biased region" description="Low complexity" evidence="1">
    <location>
        <begin position="250"/>
        <end position="285"/>
    </location>
</feature>
<dbReference type="InterPro" id="IPR000210">
    <property type="entry name" value="BTB/POZ_dom"/>
</dbReference>
<evidence type="ECO:0000259" key="2">
    <source>
        <dbReference type="PROSITE" id="PS50097"/>
    </source>
</evidence>
<dbReference type="PANTHER" id="PTHR24410:SF23">
    <property type="entry name" value="BTB DOMAIN-CONTAINING PROTEIN-RELATED"/>
    <property type="match status" value="1"/>
</dbReference>
<protein>
    <submittedName>
        <fullName evidence="3">Btb/poz domain-containing</fullName>
    </submittedName>
</protein>
<evidence type="ECO:0000313" key="4">
    <source>
        <dbReference type="Proteomes" id="UP001146793"/>
    </source>
</evidence>
<feature type="compositionally biased region" description="Polar residues" evidence="1">
    <location>
        <begin position="298"/>
        <end position="313"/>
    </location>
</feature>
<feature type="compositionally biased region" description="Basic and acidic residues" evidence="1">
    <location>
        <begin position="319"/>
        <end position="331"/>
    </location>
</feature>
<dbReference type="Proteomes" id="UP001146793">
    <property type="component" value="Unassembled WGS sequence"/>
</dbReference>
<sequence length="637" mass="72910">MNNDFTDNKLKKIYQNPEFSDVTFIIGEKEEQFKAHKLLLSVNSHYFESLFYPKGWKTVNYKKVEEVRFINVQPEVFRSVLEFNYTNTLNTEAKLIYRLISTSLILEFPDLYIACLEYLISPPTKKECEKNGSQTKQKETSEEKVISQSPLMVALGNVTFLKGLGLWLSGRSDIGITEYDLFLLLLKLAEFLCKETNREINTQNTHFFLKYLLPSIQLTKMTASQLKSLGGYGLFDFKLLFDILCQKTTSNENSSNNNSNSNSNVNNNNNSNVNINNSKLNNSNDKNNKEKEKKNNTQDKSTPNSTPTPIKLSTTPTNTKKETNNNDKNESMEIENNPQHLNEKGNTNEKEKEKEKEREKEIEKEIEKEKEKEKEKEREKEKEKEKKKIQENNKNLKKTNKTITPLNKIMTKKEIKLLLLTSPRKEASNNNVKKSLLSNGIQNIEIINVSETDQKKSLTYNDIKNFDVIFFYTNSPMKDPEQIGDILAKFVEDGGGLVICSCGALADEFASQLQGRIIDEPFLPIGKQTFLEKNPLKLGSITEPNHPIMKKVSTFNGGKASYHIDAKIVKQDSKVIAFWSDNTILIAEKQRRSTFGKVIVLNIFPVSGKRKFWNQKTNGDRLISNSVEYAVTGDVQD</sequence>
<evidence type="ECO:0000313" key="3">
    <source>
        <dbReference type="EMBL" id="KAJ3435486.1"/>
    </source>
</evidence>
<feature type="compositionally biased region" description="Basic and acidic residues" evidence="1">
    <location>
        <begin position="286"/>
        <end position="297"/>
    </location>
</feature>